<keyword evidence="4" id="KW-1185">Reference proteome</keyword>
<dbReference type="AlphaFoldDB" id="A0A9W8I4V1"/>
<dbReference type="EMBL" id="JANBUW010000548">
    <property type="protein sequence ID" value="KAJ2846400.1"/>
    <property type="molecule type" value="Genomic_DNA"/>
</dbReference>
<dbReference type="SUPFAM" id="SSF49899">
    <property type="entry name" value="Concanavalin A-like lectins/glucanases"/>
    <property type="match status" value="1"/>
</dbReference>
<dbReference type="Proteomes" id="UP001139887">
    <property type="component" value="Unassembled WGS sequence"/>
</dbReference>
<dbReference type="InterPro" id="IPR013320">
    <property type="entry name" value="ConA-like_dom_sf"/>
</dbReference>
<feature type="region of interest" description="Disordered" evidence="1">
    <location>
        <begin position="344"/>
        <end position="366"/>
    </location>
</feature>
<dbReference type="Pfam" id="PF00622">
    <property type="entry name" value="SPRY"/>
    <property type="match status" value="1"/>
</dbReference>
<proteinExistence type="predicted"/>
<dbReference type="InterPro" id="IPR003877">
    <property type="entry name" value="SPRY_dom"/>
</dbReference>
<dbReference type="CDD" id="cd12885">
    <property type="entry name" value="SPRY_RanBP_like"/>
    <property type="match status" value="1"/>
</dbReference>
<evidence type="ECO:0000313" key="4">
    <source>
        <dbReference type="Proteomes" id="UP001139887"/>
    </source>
</evidence>
<protein>
    <submittedName>
        <fullName evidence="3">Protein ssh4</fullName>
    </submittedName>
</protein>
<dbReference type="InterPro" id="IPR044736">
    <property type="entry name" value="Gid1/RanBPM/SPLA_SPRY"/>
</dbReference>
<sequence>MAKLAGSRARKNYIYARHYIEAHPMDESEGRLSNHDLEYVIENGANAWEFVPSEDNTGVTVHNCTDIEFSQGENSLVANLQFPNEQRVYYYEVRLDSVPEGTNVAVGVAMRGYPPLRMAGWADNSVAYHTIDGTAYYAHPLHACRKALGSAHTSDTVGVGWRPFSGKMFFAINGVIVCHIRTPWAHKRMYPVVSADGPCSLSVNVGARAFVLAHGNMRHWGLASTEGSRPPPPMYHNMDGTVLLASTPSLADDLGHPPSYESSTSALGRHATISIDDDSDLSDIDQDSRFGVLDNAEVEDAGSAEFSYGYSGISHGSRGHLLDTSPEIAPTSSSQRRYSISSLGIPFHPESSRRNSTPSMHFFSPF</sequence>
<evidence type="ECO:0000313" key="3">
    <source>
        <dbReference type="EMBL" id="KAJ2846400.1"/>
    </source>
</evidence>
<comment type="caution">
    <text evidence="3">The sequence shown here is derived from an EMBL/GenBank/DDBJ whole genome shotgun (WGS) entry which is preliminary data.</text>
</comment>
<evidence type="ECO:0000256" key="1">
    <source>
        <dbReference type="SAM" id="MobiDB-lite"/>
    </source>
</evidence>
<evidence type="ECO:0000259" key="2">
    <source>
        <dbReference type="PROSITE" id="PS50188"/>
    </source>
</evidence>
<organism evidence="3 4">
    <name type="scientific">Coemansia brasiliensis</name>
    <dbReference type="NCBI Taxonomy" id="2650707"/>
    <lineage>
        <taxon>Eukaryota</taxon>
        <taxon>Fungi</taxon>
        <taxon>Fungi incertae sedis</taxon>
        <taxon>Zoopagomycota</taxon>
        <taxon>Kickxellomycotina</taxon>
        <taxon>Kickxellomycetes</taxon>
        <taxon>Kickxellales</taxon>
        <taxon>Kickxellaceae</taxon>
        <taxon>Coemansia</taxon>
    </lineage>
</organism>
<name>A0A9W8I4V1_9FUNG</name>
<feature type="domain" description="B30.2/SPRY" evidence="2">
    <location>
        <begin position="19"/>
        <end position="210"/>
    </location>
</feature>
<accession>A0A9W8I4V1</accession>
<dbReference type="PROSITE" id="PS50188">
    <property type="entry name" value="B302_SPRY"/>
    <property type="match status" value="1"/>
</dbReference>
<dbReference type="InterPro" id="IPR043136">
    <property type="entry name" value="B30.2/SPRY_sf"/>
</dbReference>
<dbReference type="SMART" id="SM00449">
    <property type="entry name" value="SPRY"/>
    <property type="match status" value="1"/>
</dbReference>
<reference evidence="3" key="1">
    <citation type="submission" date="2022-07" db="EMBL/GenBank/DDBJ databases">
        <title>Phylogenomic reconstructions and comparative analyses of Kickxellomycotina fungi.</title>
        <authorList>
            <person name="Reynolds N.K."/>
            <person name="Stajich J.E."/>
            <person name="Barry K."/>
            <person name="Grigoriev I.V."/>
            <person name="Crous P."/>
            <person name="Smith M.E."/>
        </authorList>
    </citation>
    <scope>NUCLEOTIDE SEQUENCE</scope>
    <source>
        <strain evidence="3">NRRL 1566</strain>
    </source>
</reference>
<gene>
    <name evidence="3" type="primary">ssh4_2</name>
    <name evidence="3" type="ORF">IWW36_004368</name>
</gene>
<dbReference type="InterPro" id="IPR001870">
    <property type="entry name" value="B30.2/SPRY"/>
</dbReference>
<dbReference type="Gene3D" id="2.60.120.920">
    <property type="match status" value="1"/>
</dbReference>
<dbReference type="OrthoDB" id="258495at2759"/>